<evidence type="ECO:0000313" key="6">
    <source>
        <dbReference type="Proteomes" id="UP000034883"/>
    </source>
</evidence>
<gene>
    <name evidence="5" type="ORF">DB32_007004</name>
</gene>
<dbReference type="PANTHER" id="PTHR46796">
    <property type="entry name" value="HTH-TYPE TRANSCRIPTIONAL ACTIVATOR RHAS-RELATED"/>
    <property type="match status" value="1"/>
</dbReference>
<organism evidence="5 6">
    <name type="scientific">Sandaracinus amylolyticus</name>
    <dbReference type="NCBI Taxonomy" id="927083"/>
    <lineage>
        <taxon>Bacteria</taxon>
        <taxon>Pseudomonadati</taxon>
        <taxon>Myxococcota</taxon>
        <taxon>Polyangia</taxon>
        <taxon>Polyangiales</taxon>
        <taxon>Sandaracinaceae</taxon>
        <taxon>Sandaracinus</taxon>
    </lineage>
</organism>
<evidence type="ECO:0000256" key="3">
    <source>
        <dbReference type="ARBA" id="ARBA00023163"/>
    </source>
</evidence>
<evidence type="ECO:0000256" key="1">
    <source>
        <dbReference type="ARBA" id="ARBA00023015"/>
    </source>
</evidence>
<keyword evidence="6" id="KW-1185">Reference proteome</keyword>
<sequence length="270" mass="29872">MSLTALSPRVEPRLELRQLAPGTVRFGAIADHCLSIHASAPARVSCHRVATRAVVVRGEISLVPIGGFDECVQDDPSSVIDLYLPPSLIRLAAEDLGLDPDRAALEPRFCFRDPRVEHIVWALEAEHRAAARSTTLYRESLGLALAVHLLASYRAPITPRRATGLSARQLARVTEWIEAHLDGDLSLVRLAKVAGVSASHFRVLFKRSTSIPVHEYVIRRRVERARTLLQRGELGTSQIALETGFAHQSHMARCMRRVLGVTPSQIKRAR</sequence>
<dbReference type="Pfam" id="PF12833">
    <property type="entry name" value="HTH_18"/>
    <property type="match status" value="1"/>
</dbReference>
<evidence type="ECO:0000313" key="5">
    <source>
        <dbReference type="EMBL" id="AKF09855.1"/>
    </source>
</evidence>
<dbReference type="AlphaFoldDB" id="A0A0F6W863"/>
<dbReference type="PANTHER" id="PTHR46796:SF6">
    <property type="entry name" value="ARAC SUBFAMILY"/>
    <property type="match status" value="1"/>
</dbReference>
<name>A0A0F6W863_9BACT</name>
<accession>A0A0F6W863</accession>
<evidence type="ECO:0000259" key="4">
    <source>
        <dbReference type="PROSITE" id="PS01124"/>
    </source>
</evidence>
<dbReference type="OrthoDB" id="112032at2"/>
<proteinExistence type="predicted"/>
<keyword evidence="1" id="KW-0805">Transcription regulation</keyword>
<dbReference type="InterPro" id="IPR018060">
    <property type="entry name" value="HTH_AraC"/>
</dbReference>
<dbReference type="KEGG" id="samy:DB32_007004"/>
<dbReference type="EMBL" id="CP011125">
    <property type="protein sequence ID" value="AKF09855.1"/>
    <property type="molecule type" value="Genomic_DNA"/>
</dbReference>
<evidence type="ECO:0000256" key="2">
    <source>
        <dbReference type="ARBA" id="ARBA00023125"/>
    </source>
</evidence>
<protein>
    <submittedName>
        <fullName evidence="5">Transcriptional regulator, AraC family protein</fullName>
    </submittedName>
</protein>
<dbReference type="SMART" id="SM00342">
    <property type="entry name" value="HTH_ARAC"/>
    <property type="match status" value="1"/>
</dbReference>
<reference evidence="5 6" key="1">
    <citation type="submission" date="2015-03" db="EMBL/GenBank/DDBJ databases">
        <title>Genome assembly of Sandaracinus amylolyticus DSM 53668.</title>
        <authorList>
            <person name="Sharma G."/>
            <person name="Subramanian S."/>
        </authorList>
    </citation>
    <scope>NUCLEOTIDE SEQUENCE [LARGE SCALE GENOMIC DNA]</scope>
    <source>
        <strain evidence="5 6">DSM 53668</strain>
    </source>
</reference>
<feature type="domain" description="HTH araC/xylS-type" evidence="4">
    <location>
        <begin position="171"/>
        <end position="269"/>
    </location>
</feature>
<dbReference type="InterPro" id="IPR009057">
    <property type="entry name" value="Homeodomain-like_sf"/>
</dbReference>
<dbReference type="GO" id="GO:0003700">
    <property type="term" value="F:DNA-binding transcription factor activity"/>
    <property type="evidence" value="ECO:0007669"/>
    <property type="project" value="InterPro"/>
</dbReference>
<dbReference type="SUPFAM" id="SSF46689">
    <property type="entry name" value="Homeodomain-like"/>
    <property type="match status" value="2"/>
</dbReference>
<keyword evidence="2" id="KW-0238">DNA-binding</keyword>
<dbReference type="Proteomes" id="UP000034883">
    <property type="component" value="Chromosome"/>
</dbReference>
<dbReference type="GO" id="GO:0043565">
    <property type="term" value="F:sequence-specific DNA binding"/>
    <property type="evidence" value="ECO:0007669"/>
    <property type="project" value="InterPro"/>
</dbReference>
<dbReference type="Gene3D" id="1.10.10.60">
    <property type="entry name" value="Homeodomain-like"/>
    <property type="match status" value="1"/>
</dbReference>
<dbReference type="RefSeq" id="WP_053236859.1">
    <property type="nucleotide sequence ID" value="NZ_CP011125.1"/>
</dbReference>
<dbReference type="InterPro" id="IPR050204">
    <property type="entry name" value="AraC_XylS_family_regulators"/>
</dbReference>
<keyword evidence="3" id="KW-0804">Transcription</keyword>
<dbReference type="PROSITE" id="PS01124">
    <property type="entry name" value="HTH_ARAC_FAMILY_2"/>
    <property type="match status" value="1"/>
</dbReference>
<dbReference type="STRING" id="927083.DB32_007004"/>